<evidence type="ECO:0000313" key="1">
    <source>
        <dbReference type="EMBL" id="KAH6933780.1"/>
    </source>
</evidence>
<protein>
    <submittedName>
        <fullName evidence="1">Uncharacterized protein</fullName>
    </submittedName>
</protein>
<dbReference type="EMBL" id="CM023484">
    <property type="protein sequence ID" value="KAH6933780.1"/>
    <property type="molecule type" value="Genomic_DNA"/>
</dbReference>
<accession>A0ACB7SGP1</accession>
<keyword evidence="2" id="KW-1185">Reference proteome</keyword>
<organism evidence="1 2">
    <name type="scientific">Hyalomma asiaticum</name>
    <name type="common">Tick</name>
    <dbReference type="NCBI Taxonomy" id="266040"/>
    <lineage>
        <taxon>Eukaryota</taxon>
        <taxon>Metazoa</taxon>
        <taxon>Ecdysozoa</taxon>
        <taxon>Arthropoda</taxon>
        <taxon>Chelicerata</taxon>
        <taxon>Arachnida</taxon>
        <taxon>Acari</taxon>
        <taxon>Parasitiformes</taxon>
        <taxon>Ixodida</taxon>
        <taxon>Ixodoidea</taxon>
        <taxon>Ixodidae</taxon>
        <taxon>Hyalomminae</taxon>
        <taxon>Hyalomma</taxon>
    </lineage>
</organism>
<dbReference type="Proteomes" id="UP000821845">
    <property type="component" value="Chromosome 4"/>
</dbReference>
<reference evidence="1" key="1">
    <citation type="submission" date="2020-05" db="EMBL/GenBank/DDBJ databases">
        <title>Large-scale comparative analyses of tick genomes elucidate their genetic diversity and vector capacities.</title>
        <authorList>
            <person name="Jia N."/>
            <person name="Wang J."/>
            <person name="Shi W."/>
            <person name="Du L."/>
            <person name="Sun Y."/>
            <person name="Zhan W."/>
            <person name="Jiang J."/>
            <person name="Wang Q."/>
            <person name="Zhang B."/>
            <person name="Ji P."/>
            <person name="Sakyi L.B."/>
            <person name="Cui X."/>
            <person name="Yuan T."/>
            <person name="Jiang B."/>
            <person name="Yang W."/>
            <person name="Lam T.T.-Y."/>
            <person name="Chang Q."/>
            <person name="Ding S."/>
            <person name="Wang X."/>
            <person name="Zhu J."/>
            <person name="Ruan X."/>
            <person name="Zhao L."/>
            <person name="Wei J."/>
            <person name="Que T."/>
            <person name="Du C."/>
            <person name="Cheng J."/>
            <person name="Dai P."/>
            <person name="Han X."/>
            <person name="Huang E."/>
            <person name="Gao Y."/>
            <person name="Liu J."/>
            <person name="Shao H."/>
            <person name="Ye R."/>
            <person name="Li L."/>
            <person name="Wei W."/>
            <person name="Wang X."/>
            <person name="Wang C."/>
            <person name="Yang T."/>
            <person name="Huo Q."/>
            <person name="Li W."/>
            <person name="Guo W."/>
            <person name="Chen H."/>
            <person name="Zhou L."/>
            <person name="Ni X."/>
            <person name="Tian J."/>
            <person name="Zhou Y."/>
            <person name="Sheng Y."/>
            <person name="Liu T."/>
            <person name="Pan Y."/>
            <person name="Xia L."/>
            <person name="Li J."/>
            <person name="Zhao F."/>
            <person name="Cao W."/>
        </authorList>
    </citation>
    <scope>NUCLEOTIDE SEQUENCE</scope>
    <source>
        <strain evidence="1">Hyas-2018</strain>
    </source>
</reference>
<evidence type="ECO:0000313" key="2">
    <source>
        <dbReference type="Proteomes" id="UP000821845"/>
    </source>
</evidence>
<sequence length="80" mass="8826">MNVLIPDPIVALQFSPNGRYMVVAAGKHILVFNNVPGYENAIDDLEERKKGAASASIRDRLQAQIDEARSILKTMEAKES</sequence>
<gene>
    <name evidence="1" type="ORF">HPB50_018259</name>
</gene>
<proteinExistence type="predicted"/>
<name>A0ACB7SGP1_HYAAI</name>
<comment type="caution">
    <text evidence="1">The sequence shown here is derived from an EMBL/GenBank/DDBJ whole genome shotgun (WGS) entry which is preliminary data.</text>
</comment>